<dbReference type="Gene3D" id="3.40.50.1000">
    <property type="entry name" value="HAD superfamily/HAD-like"/>
    <property type="match status" value="2"/>
</dbReference>
<dbReference type="PANTHER" id="PTHR19288">
    <property type="entry name" value="4-NITROPHENYLPHOSPHATASE-RELATED"/>
    <property type="match status" value="1"/>
</dbReference>
<sequence length="289" mass="31927">MKRIEDFKSIIDRYDVIFFDAFGVLKTHSGLVPGIERTFAYLTAQNKEYYIVTNDASRSPAKLAQSYHDNGLWAVSPERIISSGMLTKEYLDLKVNDGIVAYLGTTESAHYLESTGIHTMPVRDIDASNIDKVNALVFMDDEGFDWFSDLNKTVNLLRKRTIPAIVANTDKTYPISQTDLGIAVGGLAGMIENIVGKKFIQFGKPDSQMFMFAYDIIRDYRPISKKQIVMVGDTLQTDILGGNKFGLDTVLVLTGNTRAEDAENRITATGIVPTYICASAVLGPEALGL</sequence>
<dbReference type="InterPro" id="IPR023214">
    <property type="entry name" value="HAD_sf"/>
</dbReference>
<dbReference type="EMBL" id="JACWMX010000001">
    <property type="protein sequence ID" value="MBD1391983.1"/>
    <property type="molecule type" value="Genomic_DNA"/>
</dbReference>
<protein>
    <submittedName>
        <fullName evidence="1">TIGR01459 family HAD-type hydrolase</fullName>
    </submittedName>
</protein>
<proteinExistence type="predicted"/>
<dbReference type="Proteomes" id="UP000619078">
    <property type="component" value="Unassembled WGS sequence"/>
</dbReference>
<dbReference type="RefSeq" id="WP_191160430.1">
    <property type="nucleotide sequence ID" value="NZ_JACWMX010000001.1"/>
</dbReference>
<dbReference type="Pfam" id="PF13242">
    <property type="entry name" value="Hydrolase_like"/>
    <property type="match status" value="1"/>
</dbReference>
<dbReference type="PANTHER" id="PTHR19288:SF90">
    <property type="entry name" value="OS08G0542600 PROTEIN"/>
    <property type="match status" value="1"/>
</dbReference>
<dbReference type="GO" id="GO:0016791">
    <property type="term" value="F:phosphatase activity"/>
    <property type="evidence" value="ECO:0007669"/>
    <property type="project" value="TreeGrafter"/>
</dbReference>
<dbReference type="NCBIfam" id="TIGR01459">
    <property type="entry name" value="HAD-SF-IIA-hyp4"/>
    <property type="match status" value="1"/>
</dbReference>
<evidence type="ECO:0000313" key="1">
    <source>
        <dbReference type="EMBL" id="MBD1391983.1"/>
    </source>
</evidence>
<gene>
    <name evidence="1" type="ORF">IDJ76_02610</name>
</gene>
<dbReference type="SFLD" id="SFLDG01129">
    <property type="entry name" value="C1.5:_HAD__Beta-PGM__Phosphata"/>
    <property type="match status" value="1"/>
</dbReference>
<dbReference type="InterPro" id="IPR036412">
    <property type="entry name" value="HAD-like_sf"/>
</dbReference>
<keyword evidence="2" id="KW-1185">Reference proteome</keyword>
<evidence type="ECO:0000313" key="2">
    <source>
        <dbReference type="Proteomes" id="UP000619078"/>
    </source>
</evidence>
<reference evidence="1" key="1">
    <citation type="submission" date="2020-09" db="EMBL/GenBank/DDBJ databases">
        <title>Novel species of Mucilaginibacter isolated from a glacier on the Tibetan Plateau.</title>
        <authorList>
            <person name="Liu Q."/>
            <person name="Xin Y.-H."/>
        </authorList>
    </citation>
    <scope>NUCLEOTIDE SEQUENCE</scope>
    <source>
        <strain evidence="1">ZB1P21</strain>
    </source>
</reference>
<accession>A0A926NML2</accession>
<dbReference type="Pfam" id="PF13344">
    <property type="entry name" value="Hydrolase_6"/>
    <property type="match status" value="1"/>
</dbReference>
<dbReference type="AlphaFoldDB" id="A0A926NML2"/>
<comment type="caution">
    <text evidence="1">The sequence shown here is derived from an EMBL/GenBank/DDBJ whole genome shotgun (WGS) entry which is preliminary data.</text>
</comment>
<dbReference type="InterPro" id="IPR006357">
    <property type="entry name" value="HAD-SF_hydro_IIA"/>
</dbReference>
<dbReference type="SFLD" id="SFLDS00003">
    <property type="entry name" value="Haloacid_Dehalogenase"/>
    <property type="match status" value="1"/>
</dbReference>
<name>A0A926NML2_9SPHI</name>
<organism evidence="1 2">
    <name type="scientific">Mucilaginibacter glaciei</name>
    <dbReference type="NCBI Taxonomy" id="2772109"/>
    <lineage>
        <taxon>Bacteria</taxon>
        <taxon>Pseudomonadati</taxon>
        <taxon>Bacteroidota</taxon>
        <taxon>Sphingobacteriia</taxon>
        <taxon>Sphingobacteriales</taxon>
        <taxon>Sphingobacteriaceae</taxon>
        <taxon>Mucilaginibacter</taxon>
    </lineage>
</organism>
<keyword evidence="1" id="KW-0378">Hydrolase</keyword>
<dbReference type="SUPFAM" id="SSF56784">
    <property type="entry name" value="HAD-like"/>
    <property type="match status" value="1"/>
</dbReference>
<dbReference type="NCBIfam" id="TIGR01460">
    <property type="entry name" value="HAD-SF-IIA"/>
    <property type="match status" value="1"/>
</dbReference>
<dbReference type="GO" id="GO:0005737">
    <property type="term" value="C:cytoplasm"/>
    <property type="evidence" value="ECO:0007669"/>
    <property type="project" value="TreeGrafter"/>
</dbReference>
<dbReference type="InterPro" id="IPR006356">
    <property type="entry name" value="HAD-SF_hydro_IIA_hyp3"/>
</dbReference>